<keyword evidence="2" id="KW-1185">Reference proteome</keyword>
<comment type="caution">
    <text evidence="1">The sequence shown here is derived from an EMBL/GenBank/DDBJ whole genome shotgun (WGS) entry which is preliminary data.</text>
</comment>
<accession>A0A8B6CBM9</accession>
<dbReference type="AlphaFoldDB" id="A0A8B6CBM9"/>
<dbReference type="Proteomes" id="UP000596742">
    <property type="component" value="Unassembled WGS sequence"/>
</dbReference>
<reference evidence="1" key="1">
    <citation type="submission" date="2018-11" db="EMBL/GenBank/DDBJ databases">
        <authorList>
            <person name="Alioto T."/>
            <person name="Alioto T."/>
        </authorList>
    </citation>
    <scope>NUCLEOTIDE SEQUENCE</scope>
</reference>
<proteinExistence type="predicted"/>
<organism evidence="1 2">
    <name type="scientific">Mytilus galloprovincialis</name>
    <name type="common">Mediterranean mussel</name>
    <dbReference type="NCBI Taxonomy" id="29158"/>
    <lineage>
        <taxon>Eukaryota</taxon>
        <taxon>Metazoa</taxon>
        <taxon>Spiralia</taxon>
        <taxon>Lophotrochozoa</taxon>
        <taxon>Mollusca</taxon>
        <taxon>Bivalvia</taxon>
        <taxon>Autobranchia</taxon>
        <taxon>Pteriomorphia</taxon>
        <taxon>Mytilida</taxon>
        <taxon>Mytiloidea</taxon>
        <taxon>Mytilidae</taxon>
        <taxon>Mytilinae</taxon>
        <taxon>Mytilus</taxon>
    </lineage>
</organism>
<sequence length="55" mass="6461">MVLSYQNCLEVKEIKNHSCQQSGDKMKECRIRSERKRKLGISKETDQFIICNNSI</sequence>
<gene>
    <name evidence="1" type="ORF">MGAL_10B059889</name>
</gene>
<dbReference type="EMBL" id="UYJE01001434">
    <property type="protein sequence ID" value="VDI02097.1"/>
    <property type="molecule type" value="Genomic_DNA"/>
</dbReference>
<name>A0A8B6CBM9_MYTGA</name>
<evidence type="ECO:0000313" key="2">
    <source>
        <dbReference type="Proteomes" id="UP000596742"/>
    </source>
</evidence>
<evidence type="ECO:0000313" key="1">
    <source>
        <dbReference type="EMBL" id="VDI02097.1"/>
    </source>
</evidence>
<protein>
    <submittedName>
        <fullName evidence="1">Uncharacterized protein</fullName>
    </submittedName>
</protein>